<evidence type="ECO:0008006" key="5">
    <source>
        <dbReference type="Google" id="ProtNLM"/>
    </source>
</evidence>
<feature type="region of interest" description="Disordered" evidence="1">
    <location>
        <begin position="27"/>
        <end position="52"/>
    </location>
</feature>
<evidence type="ECO:0000256" key="1">
    <source>
        <dbReference type="SAM" id="MobiDB-lite"/>
    </source>
</evidence>
<accession>A6NQG4</accession>
<dbReference type="RefSeq" id="WP_006570991.1">
    <property type="nucleotide sequence ID" value="NZ_AAXG02000004.1"/>
</dbReference>
<sequence length="254" mass="28363">MRRIRCENCGKLYDGDKRDFCPECGRRAPREETSGNTGHFQFSTPPAQEPEAPFPQPDMTIPAQRGGGTLVLRLLIVIGLVVCAALIAWGVVRYRLPENEPIATVAETSDTFQVGELTVKVNGVSWVDLDQSSRLWWADFDLLAVDVTVTGGSALDWEYPIGEFYLALDGGHYIPLLEDSTALEMLKNMGFTPIVSYDLIWWEPAEGQMLFYVPKGFDSAELCMEERTGKDKTERVKAIHTYAVTLPQREEAAP</sequence>
<organism evidence="3 4">
    <name type="scientific">Pseudoflavonifractor capillosus ATCC 29799</name>
    <dbReference type="NCBI Taxonomy" id="411467"/>
    <lineage>
        <taxon>Bacteria</taxon>
        <taxon>Bacillati</taxon>
        <taxon>Bacillota</taxon>
        <taxon>Clostridia</taxon>
        <taxon>Eubacteriales</taxon>
        <taxon>Oscillospiraceae</taxon>
        <taxon>Pseudoflavonifractor</taxon>
    </lineage>
</organism>
<keyword evidence="4" id="KW-1185">Reference proteome</keyword>
<name>A6NQG4_9FIRM</name>
<keyword evidence="2" id="KW-0472">Membrane</keyword>
<proteinExistence type="predicted"/>
<dbReference type="Proteomes" id="UP000003639">
    <property type="component" value="Unassembled WGS sequence"/>
</dbReference>
<reference evidence="3 4" key="2">
    <citation type="submission" date="2007-06" db="EMBL/GenBank/DDBJ databases">
        <title>Draft genome sequence of Pseudoflavonifractor capillosus ATCC 29799.</title>
        <authorList>
            <person name="Sudarsanam P."/>
            <person name="Ley R."/>
            <person name="Guruge J."/>
            <person name="Turnbaugh P.J."/>
            <person name="Mahowald M."/>
            <person name="Liep D."/>
            <person name="Gordon J."/>
        </authorList>
    </citation>
    <scope>NUCLEOTIDE SEQUENCE [LARGE SCALE GENOMIC DNA]</scope>
    <source>
        <strain evidence="3 4">ATCC 29799</strain>
    </source>
</reference>
<reference evidence="3 4" key="1">
    <citation type="submission" date="2007-04" db="EMBL/GenBank/DDBJ databases">
        <authorList>
            <person name="Fulton L."/>
            <person name="Clifton S."/>
            <person name="Fulton B."/>
            <person name="Xu J."/>
            <person name="Minx P."/>
            <person name="Pepin K.H."/>
            <person name="Johnson M."/>
            <person name="Thiruvilangam P."/>
            <person name="Bhonagiri V."/>
            <person name="Nash W.E."/>
            <person name="Mardis E.R."/>
            <person name="Wilson R.K."/>
        </authorList>
    </citation>
    <scope>NUCLEOTIDE SEQUENCE [LARGE SCALE GENOMIC DNA]</scope>
    <source>
        <strain evidence="3 4">ATCC 29799</strain>
    </source>
</reference>
<keyword evidence="2" id="KW-1133">Transmembrane helix</keyword>
<feature type="compositionally biased region" description="Polar residues" evidence="1">
    <location>
        <begin position="34"/>
        <end position="44"/>
    </location>
</feature>
<dbReference type="EMBL" id="AAXG02000004">
    <property type="protein sequence ID" value="EDN01769.1"/>
    <property type="molecule type" value="Genomic_DNA"/>
</dbReference>
<gene>
    <name evidence="3" type="ORF">BACCAP_00434</name>
</gene>
<dbReference type="AlphaFoldDB" id="A6NQG4"/>
<dbReference type="eggNOG" id="ENOG502ZXE0">
    <property type="taxonomic scope" value="Bacteria"/>
</dbReference>
<feature type="transmembrane region" description="Helical" evidence="2">
    <location>
        <begin position="70"/>
        <end position="92"/>
    </location>
</feature>
<comment type="caution">
    <text evidence="3">The sequence shown here is derived from an EMBL/GenBank/DDBJ whole genome shotgun (WGS) entry which is preliminary data.</text>
</comment>
<evidence type="ECO:0000313" key="4">
    <source>
        <dbReference type="Proteomes" id="UP000003639"/>
    </source>
</evidence>
<protein>
    <recommendedName>
        <fullName evidence="5">Zinc ribbon domain-containing protein</fullName>
    </recommendedName>
</protein>
<keyword evidence="2" id="KW-0812">Transmembrane</keyword>
<evidence type="ECO:0000313" key="3">
    <source>
        <dbReference type="EMBL" id="EDN01769.1"/>
    </source>
</evidence>
<evidence type="ECO:0000256" key="2">
    <source>
        <dbReference type="SAM" id="Phobius"/>
    </source>
</evidence>
<dbReference type="OrthoDB" id="1860391at2"/>
<dbReference type="STRING" id="411467.BACCAP_00434"/>